<evidence type="ECO:0000256" key="1">
    <source>
        <dbReference type="SAM" id="MobiDB-lite"/>
    </source>
</evidence>
<feature type="domain" description="DUF11" evidence="3">
    <location>
        <begin position="713"/>
        <end position="826"/>
    </location>
</feature>
<dbReference type="InterPro" id="IPR051172">
    <property type="entry name" value="Chlamydia_OmcB"/>
</dbReference>
<dbReference type="Gene3D" id="2.60.40.3440">
    <property type="match status" value="1"/>
</dbReference>
<gene>
    <name evidence="4" type="ORF">SAMN05421788_101151</name>
</gene>
<reference evidence="5" key="1">
    <citation type="submission" date="2017-01" db="EMBL/GenBank/DDBJ databases">
        <authorList>
            <person name="Varghese N."/>
            <person name="Submissions S."/>
        </authorList>
    </citation>
    <scope>NUCLEOTIDE SEQUENCE [LARGE SCALE GENOMIC DNA]</scope>
    <source>
        <strain evidence="5">DSM 21054</strain>
    </source>
</reference>
<dbReference type="OrthoDB" id="9816593at2"/>
<dbReference type="Pfam" id="PF13585">
    <property type="entry name" value="CHU_C"/>
    <property type="match status" value="1"/>
</dbReference>
<sequence>MKKLKLIYTLLAVLMIMVLVPCSLQAQYGPFKNYTAVGGNASVDNKAVDDNSNVSFSFPMIGLGKTAGTPALQTDGTYNITYTFTVKNFGQFALSNVQVYDTLTKTFPSPLTYTVKSIAATGTLKAATVATFTGVAGAAGLLNPATSTLAVGASATITLVVNVQVNGIYGAFNNTATANATTADNVPVFDVSHNNTNPDSDNDGNPFNNNTPTPVTFSRPDIAIAKSVNAATPYVGDTVTFTITATNVGKGAAVGITVNDLLPDGYTYYSHTASTGTYVASTGVWTIATLAANSVSPATLTVRAIVKDAGNYLNTASSNISTDTVTNNNESSIGTTPVKSADVQVVKEVSTAAPYEGDNVTFKFTATNNGPSTANNIVITDTLKNGFTVVTPLPTDVAYNSTTRILTWSVPTLINLATASVSFDVTVNPGYTAGDYVNRAVKTATEHDPKPSNDTSVVVVTPKTSADLVMKKSITAPSPLYAGDDVTFTLTVTNNGPSAATGVVVKDTLRKGYTYKSSTPSGFNIADSTWTIGTLASGASVSLDIVATVKADQDALEYGNLAAVTANEHDPDTDNNIDSIQWPTVLPLTDLVVKKTVDSTEARVEVSTVVFTVAAYNDGPSKATNVTVTDVLPDGYNFVSASPAAGYDKATGVWTIGNLAVYDTAKLYITATLKPVKEGLVYTNIATVTGSETDKNLDNNTDSVKVKPVSVVDLAIDKTYSVPNPFYPGDDIKFTLTVTNNGPSDATNVIITDSIRAGYTYKSSSPAGYNPADGTWSIGNLASGATTSVEIVAVAKADSSVYAYGNLATVTSDEFDKDLSNNTDSIVAPTVTPLTDLQMVKTVDKPTADVGTNVEFTLTVTNNGPSAATLVKVDEQLPNGYTFVSAAPAAQYNATTHTWTIGNLAYQASATLKITATVNADKAGINYNNVAVVSGNETDTSLNNNIDSAKISQVPVIDLAINKTYSAGSPLYAGNDIIFHLAVVNNGPSDATNVKVTETLQKGYTFKSASSTGYDATTGIWTIGSLANGATVTLDITATVNAGQLAADYGNTATVTGDEQDSNTGNNTSTITTPTVTPLADLAVEKTADKATVNIDAPVNFTIVVTNNGPSNATGVTVTDVLPSGYKFVSATPAGAYNSTNGLWTIGNLANGATATLTVATTLNATGNYLNTAVVTGNEADTVLTNNTSTASSAVNPNPIAVDDDTTTEEPTPVIIPVLNNDHAQSGTLNVSTVVIKTQPAHGTVTVNADGTVTYTPNDGYEGDDSFTYTVKDSNGNESNVATVTITVTKRKVDLAIVKRIITDKADIAVGREVSFELLVTNKSTKKASDVEVIDILAANLGGNDVRLSTSTGSAVYDNTTKRITWTIGSMEGGATATLVITAKVISGGDVENTAVVSGSDEDPDLTNNTSSVSTNSSPEDLFIPNVITPNGDGKNDKFVILGLTSYPGSPIMIYNRWGNMVYQSSDYKNDWTGKGLNDGTYYYILTVNKPSGKRVYKGWIQKLN</sequence>
<dbReference type="NCBIfam" id="TIGR01451">
    <property type="entry name" value="B_ant_repeat"/>
    <property type="match status" value="8"/>
</dbReference>
<feature type="domain" description="DUF11" evidence="3">
    <location>
        <begin position="1081"/>
        <end position="1192"/>
    </location>
</feature>
<keyword evidence="2" id="KW-0732">Signal</keyword>
<dbReference type="KEGG" id="fln:FLA_4740"/>
<dbReference type="InterPro" id="IPR013783">
    <property type="entry name" value="Ig-like_fold"/>
</dbReference>
<feature type="domain" description="DUF11" evidence="3">
    <location>
        <begin position="958"/>
        <end position="1072"/>
    </location>
</feature>
<feature type="domain" description="DUF11" evidence="3">
    <location>
        <begin position="221"/>
        <end position="333"/>
    </location>
</feature>
<dbReference type="RefSeq" id="WP_076374710.1">
    <property type="nucleotide sequence ID" value="NZ_AP017422.1"/>
</dbReference>
<dbReference type="NCBIfam" id="TIGR04131">
    <property type="entry name" value="Bac_Flav_CTERM"/>
    <property type="match status" value="1"/>
</dbReference>
<evidence type="ECO:0000259" key="3">
    <source>
        <dbReference type="Pfam" id="PF01345"/>
    </source>
</evidence>
<feature type="domain" description="DUF11" evidence="3">
    <location>
        <begin position="836"/>
        <end position="951"/>
    </location>
</feature>
<evidence type="ECO:0000256" key="2">
    <source>
        <dbReference type="SAM" id="SignalP"/>
    </source>
</evidence>
<keyword evidence="5" id="KW-1185">Reference proteome</keyword>
<dbReference type="EMBL" id="FTOR01000001">
    <property type="protein sequence ID" value="SIS60076.1"/>
    <property type="molecule type" value="Genomic_DNA"/>
</dbReference>
<proteinExistence type="predicted"/>
<feature type="compositionally biased region" description="Low complexity" evidence="1">
    <location>
        <begin position="1407"/>
        <end position="1417"/>
    </location>
</feature>
<dbReference type="Pfam" id="PF01345">
    <property type="entry name" value="DUF11"/>
    <property type="match status" value="10"/>
</dbReference>
<protein>
    <submittedName>
        <fullName evidence="4">Conserved repeat domain-containing protein/gliding motility-associated C-terminal domain-containing protein</fullName>
    </submittedName>
</protein>
<organism evidence="4 5">
    <name type="scientific">Filimonas lacunae</name>
    <dbReference type="NCBI Taxonomy" id="477680"/>
    <lineage>
        <taxon>Bacteria</taxon>
        <taxon>Pseudomonadati</taxon>
        <taxon>Bacteroidota</taxon>
        <taxon>Chitinophagia</taxon>
        <taxon>Chitinophagales</taxon>
        <taxon>Chitinophagaceae</taxon>
        <taxon>Filimonas</taxon>
    </lineage>
</organism>
<dbReference type="Gene3D" id="2.60.40.10">
    <property type="entry name" value="Immunoglobulins"/>
    <property type="match status" value="5"/>
</dbReference>
<dbReference type="InterPro" id="IPR001434">
    <property type="entry name" value="OmcB-like_DUF11"/>
</dbReference>
<dbReference type="InterPro" id="IPR047589">
    <property type="entry name" value="DUF11_rpt"/>
</dbReference>
<feature type="domain" description="DUF11" evidence="3">
    <location>
        <begin position="590"/>
        <end position="706"/>
    </location>
</feature>
<dbReference type="PANTHER" id="PTHR34819:SF3">
    <property type="entry name" value="CELL SURFACE PROTEIN"/>
    <property type="match status" value="1"/>
</dbReference>
<dbReference type="STRING" id="477680.SAMN05421788_101151"/>
<dbReference type="Proteomes" id="UP000186917">
    <property type="component" value="Unassembled WGS sequence"/>
</dbReference>
<feature type="signal peptide" evidence="2">
    <location>
        <begin position="1"/>
        <end position="26"/>
    </location>
</feature>
<feature type="domain" description="DUF11" evidence="3">
    <location>
        <begin position="65"/>
        <end position="187"/>
    </location>
</feature>
<feature type="domain" description="DUF11" evidence="3">
    <location>
        <begin position="1294"/>
        <end position="1414"/>
    </location>
</feature>
<feature type="domain" description="DUF11" evidence="3">
    <location>
        <begin position="467"/>
        <end position="580"/>
    </location>
</feature>
<dbReference type="PANTHER" id="PTHR34819">
    <property type="entry name" value="LARGE CYSTEINE-RICH PERIPLASMIC PROTEIN OMCB"/>
    <property type="match status" value="1"/>
</dbReference>
<accession>A0A173MM14</accession>
<feature type="domain" description="DUF11" evidence="3">
    <location>
        <begin position="342"/>
        <end position="459"/>
    </location>
</feature>
<dbReference type="InterPro" id="IPR026341">
    <property type="entry name" value="T9SS_type_B"/>
</dbReference>
<evidence type="ECO:0000313" key="4">
    <source>
        <dbReference type="EMBL" id="SIS60076.1"/>
    </source>
</evidence>
<feature type="region of interest" description="Disordered" evidence="1">
    <location>
        <begin position="1397"/>
        <end position="1417"/>
    </location>
</feature>
<feature type="chain" id="PRO_5030023157" evidence="2">
    <location>
        <begin position="27"/>
        <end position="1505"/>
    </location>
</feature>
<dbReference type="Gene3D" id="2.60.40.1170">
    <property type="entry name" value="Mu homology domain, subdomain B"/>
    <property type="match status" value="4"/>
</dbReference>
<name>A0A173MM14_9BACT</name>
<dbReference type="Pfam" id="PF17963">
    <property type="entry name" value="Big_9"/>
    <property type="match status" value="1"/>
</dbReference>
<evidence type="ECO:0000313" key="5">
    <source>
        <dbReference type="Proteomes" id="UP000186917"/>
    </source>
</evidence>